<name>A0ABP6D9J6_9ACTN</name>
<feature type="compositionally biased region" description="Low complexity" evidence="1">
    <location>
        <begin position="21"/>
        <end position="30"/>
    </location>
</feature>
<keyword evidence="4" id="KW-1185">Reference proteome</keyword>
<dbReference type="RefSeq" id="WP_425576152.1">
    <property type="nucleotide sequence ID" value="NZ_BAAARJ010000029.1"/>
</dbReference>
<reference evidence="4" key="1">
    <citation type="journal article" date="2019" name="Int. J. Syst. Evol. Microbiol.">
        <title>The Global Catalogue of Microorganisms (GCM) 10K type strain sequencing project: providing services to taxonomists for standard genome sequencing and annotation.</title>
        <authorList>
            <consortium name="The Broad Institute Genomics Platform"/>
            <consortium name="The Broad Institute Genome Sequencing Center for Infectious Disease"/>
            <person name="Wu L."/>
            <person name="Ma J."/>
        </authorList>
    </citation>
    <scope>NUCLEOTIDE SEQUENCE [LARGE SCALE GENOMIC DNA]</scope>
    <source>
        <strain evidence="4">JCM 16373</strain>
    </source>
</reference>
<accession>A0ABP6D9J6</accession>
<evidence type="ECO:0000256" key="1">
    <source>
        <dbReference type="SAM" id="MobiDB-lite"/>
    </source>
</evidence>
<dbReference type="InterPro" id="IPR041354">
    <property type="entry name" value="4PPT_N"/>
</dbReference>
<protein>
    <recommendedName>
        <fullName evidence="2">4'-phosphopantetheinyl transferase N-terminal domain-containing protein</fullName>
    </recommendedName>
</protein>
<dbReference type="Proteomes" id="UP001501447">
    <property type="component" value="Unassembled WGS sequence"/>
</dbReference>
<feature type="domain" description="4'-phosphopantetheinyl transferase N-terminal" evidence="2">
    <location>
        <begin position="50"/>
        <end position="106"/>
    </location>
</feature>
<evidence type="ECO:0000313" key="4">
    <source>
        <dbReference type="Proteomes" id="UP001501447"/>
    </source>
</evidence>
<feature type="region of interest" description="Disordered" evidence="1">
    <location>
        <begin position="17"/>
        <end position="61"/>
    </location>
</feature>
<feature type="compositionally biased region" description="Low complexity" evidence="1">
    <location>
        <begin position="193"/>
        <end position="207"/>
    </location>
</feature>
<proteinExistence type="predicted"/>
<feature type="compositionally biased region" description="Gly residues" evidence="1">
    <location>
        <begin position="166"/>
        <end position="180"/>
    </location>
</feature>
<feature type="compositionally biased region" description="Low complexity" evidence="1">
    <location>
        <begin position="138"/>
        <end position="148"/>
    </location>
</feature>
<dbReference type="EMBL" id="BAAARJ010000029">
    <property type="protein sequence ID" value="GAA2637345.1"/>
    <property type="molecule type" value="Genomic_DNA"/>
</dbReference>
<evidence type="ECO:0000313" key="3">
    <source>
        <dbReference type="EMBL" id="GAA2637345.1"/>
    </source>
</evidence>
<gene>
    <name evidence="3" type="ORF">GCM10009863_62560</name>
</gene>
<feature type="region of interest" description="Disordered" evidence="1">
    <location>
        <begin position="163"/>
        <end position="210"/>
    </location>
</feature>
<evidence type="ECO:0000259" key="2">
    <source>
        <dbReference type="Pfam" id="PF17837"/>
    </source>
</evidence>
<dbReference type="Pfam" id="PF17837">
    <property type="entry name" value="4PPT_N"/>
    <property type="match status" value="1"/>
</dbReference>
<comment type="caution">
    <text evidence="3">The sequence shown here is derived from an EMBL/GenBank/DDBJ whole genome shotgun (WGS) entry which is preliminary data.</text>
</comment>
<feature type="region of interest" description="Disordered" evidence="1">
    <location>
        <begin position="129"/>
        <end position="148"/>
    </location>
</feature>
<organism evidence="3 4">
    <name type="scientific">Streptomyces axinellae</name>
    <dbReference type="NCBI Taxonomy" id="552788"/>
    <lineage>
        <taxon>Bacteria</taxon>
        <taxon>Bacillati</taxon>
        <taxon>Actinomycetota</taxon>
        <taxon>Actinomycetes</taxon>
        <taxon>Kitasatosporales</taxon>
        <taxon>Streptomycetaceae</taxon>
        <taxon>Streptomyces</taxon>
    </lineage>
</organism>
<sequence>MRFGSRKGERHVIARQLLPSGMPGAECAEAGPGGGARSGSARRPGAEGSFRSAGERRRAVSRSGQVCARVAPDGADGPPVRPLCHQRGAPPWSASLTGSITHRQDRPAHVADGTADFTAPGPGTWVHPAPPRAVPGTPAARPGRTWWPPRRRLFDRGRVAVRLPGGEPGGGGSSGAGPGLFVGRCGPPDGETGARPPHAGPSHAGPPIRKRLVPTASVTFWRI</sequence>
<feature type="compositionally biased region" description="Low complexity" evidence="1">
    <location>
        <begin position="38"/>
        <end position="49"/>
    </location>
</feature>